<protein>
    <submittedName>
        <fullName evidence="1">Uncharacterized protein</fullName>
    </submittedName>
</protein>
<name>A0A1G2EDE0_9BACT</name>
<gene>
    <name evidence="1" type="ORF">A3A08_01755</name>
</gene>
<evidence type="ECO:0000313" key="2">
    <source>
        <dbReference type="Proteomes" id="UP000176406"/>
    </source>
</evidence>
<comment type="caution">
    <text evidence="1">The sequence shown here is derived from an EMBL/GenBank/DDBJ whole genome shotgun (WGS) entry which is preliminary data.</text>
</comment>
<sequence>MNKENKIKNRLKVFNWESFLSEENNLSATQAVINPINSQFKADKGKCPPLNLIMVPAAIKKALVKNRIMSKRIFLSIYQAFIYKSADEDED</sequence>
<evidence type="ECO:0000313" key="1">
    <source>
        <dbReference type="EMBL" id="OGZ23864.1"/>
    </source>
</evidence>
<proteinExistence type="predicted"/>
<organism evidence="1 2">
    <name type="scientific">Candidatus Nealsonbacteria bacterium RIFCSPLOWO2_01_FULL_41_9</name>
    <dbReference type="NCBI Taxonomy" id="1801671"/>
    <lineage>
        <taxon>Bacteria</taxon>
        <taxon>Candidatus Nealsoniibacteriota</taxon>
    </lineage>
</organism>
<dbReference type="AlphaFoldDB" id="A0A1G2EDE0"/>
<dbReference type="EMBL" id="MHMG01000005">
    <property type="protein sequence ID" value="OGZ23864.1"/>
    <property type="molecule type" value="Genomic_DNA"/>
</dbReference>
<accession>A0A1G2EDE0</accession>
<dbReference type="Proteomes" id="UP000176406">
    <property type="component" value="Unassembled WGS sequence"/>
</dbReference>
<reference evidence="1 2" key="1">
    <citation type="journal article" date="2016" name="Nat. Commun.">
        <title>Thousands of microbial genomes shed light on interconnected biogeochemical processes in an aquifer system.</title>
        <authorList>
            <person name="Anantharaman K."/>
            <person name="Brown C.T."/>
            <person name="Hug L.A."/>
            <person name="Sharon I."/>
            <person name="Castelle C.J."/>
            <person name="Probst A.J."/>
            <person name="Thomas B.C."/>
            <person name="Singh A."/>
            <person name="Wilkins M.J."/>
            <person name="Karaoz U."/>
            <person name="Brodie E.L."/>
            <person name="Williams K.H."/>
            <person name="Hubbard S.S."/>
            <person name="Banfield J.F."/>
        </authorList>
    </citation>
    <scope>NUCLEOTIDE SEQUENCE [LARGE SCALE GENOMIC DNA]</scope>
</reference>